<feature type="transmembrane region" description="Helical" evidence="5">
    <location>
        <begin position="145"/>
        <end position="164"/>
    </location>
</feature>
<comment type="subcellular location">
    <subcellularLocation>
        <location evidence="1">Cell membrane</location>
        <topology evidence="1">Multi-pass membrane protein</topology>
    </subcellularLocation>
</comment>
<feature type="transmembrane region" description="Helical" evidence="5">
    <location>
        <begin position="122"/>
        <end position="139"/>
    </location>
</feature>
<gene>
    <name evidence="7" type="ORF">I3X05_05585</name>
</gene>
<dbReference type="Pfam" id="PF13748">
    <property type="entry name" value="ABC_membrane_3"/>
    <property type="match status" value="1"/>
</dbReference>
<feature type="transmembrane region" description="Helical" evidence="5">
    <location>
        <begin position="57"/>
        <end position="76"/>
    </location>
</feature>
<name>A0AAJ4IDI5_9VIBR</name>
<sequence>MPLKHPISLRTVIRFHPLKVAVTWLMVLAENVMLVLLPLFIGYAIDGVLNQHYPPLMLLALLLLVLVLISVARRFYDTRVYGSIRVKLANLVERNLRDLPISAKDARLTMSRELVDFLEKDLPSLLTAVVQLVATLVILSTFHFSLALCMLFSGLLMLVIYGAFHRTFTQLNGQFNDQVEQQVTLLSGVRLSALRGHFERLKQCEIKLSDTEAVVYGLIFMTLFGAVIANLWMVSLLVEPSAGQVFSIVTYSLEFVETAVMLPITLQTLSRLTEISQRLNHNAMPQKEMPYEI</sequence>
<dbReference type="GO" id="GO:0140359">
    <property type="term" value="F:ABC-type transporter activity"/>
    <property type="evidence" value="ECO:0007669"/>
    <property type="project" value="InterPro"/>
</dbReference>
<feature type="domain" description="ABC transmembrane type-1" evidence="6">
    <location>
        <begin position="25"/>
        <end position="271"/>
    </location>
</feature>
<keyword evidence="4 5" id="KW-0472">Membrane</keyword>
<protein>
    <submittedName>
        <fullName evidence="7">ABC transporter six-transmembrane domain-containing protein</fullName>
    </submittedName>
</protein>
<dbReference type="Proteomes" id="UP000594435">
    <property type="component" value="Chromosome 1"/>
</dbReference>
<dbReference type="Gene3D" id="1.20.1560.10">
    <property type="entry name" value="ABC transporter type 1, transmembrane domain"/>
    <property type="match status" value="1"/>
</dbReference>
<evidence type="ECO:0000256" key="5">
    <source>
        <dbReference type="SAM" id="Phobius"/>
    </source>
</evidence>
<reference evidence="7 8" key="1">
    <citation type="submission" date="2020-11" db="EMBL/GenBank/DDBJ databases">
        <title>Complete and Circularized Genome Assembly of a human isolate of Vibrio navarrensis biotype pommerensis with MiSeq and MinION Sequence Data.</title>
        <authorList>
            <person name="Schwartz K."/>
            <person name="Borowiak M."/>
            <person name="Deneke C."/>
            <person name="Balau V."/>
            <person name="Metelmann C."/>
            <person name="Strauch E."/>
        </authorList>
    </citation>
    <scope>NUCLEOTIDE SEQUENCE [LARGE SCALE GENOMIC DNA]</scope>
    <source>
        <strain evidence="7 8">20-VB00237</strain>
    </source>
</reference>
<dbReference type="EMBL" id="CP065217">
    <property type="protein sequence ID" value="QPL54604.1"/>
    <property type="molecule type" value="Genomic_DNA"/>
</dbReference>
<dbReference type="SUPFAM" id="SSF90123">
    <property type="entry name" value="ABC transporter transmembrane region"/>
    <property type="match status" value="1"/>
</dbReference>
<keyword evidence="2 5" id="KW-0812">Transmembrane</keyword>
<evidence type="ECO:0000313" key="7">
    <source>
        <dbReference type="EMBL" id="QPL54604.1"/>
    </source>
</evidence>
<dbReference type="GO" id="GO:0005886">
    <property type="term" value="C:plasma membrane"/>
    <property type="evidence" value="ECO:0007669"/>
    <property type="project" value="UniProtKB-SubCell"/>
</dbReference>
<dbReference type="AlphaFoldDB" id="A0AAJ4IDI5"/>
<accession>A0AAJ4IDI5</accession>
<evidence type="ECO:0000256" key="2">
    <source>
        <dbReference type="ARBA" id="ARBA00022692"/>
    </source>
</evidence>
<feature type="transmembrane region" description="Helical" evidence="5">
    <location>
        <begin position="213"/>
        <end position="233"/>
    </location>
</feature>
<evidence type="ECO:0000313" key="8">
    <source>
        <dbReference type="Proteomes" id="UP000594435"/>
    </source>
</evidence>
<keyword evidence="3 5" id="KW-1133">Transmembrane helix</keyword>
<dbReference type="GO" id="GO:0005524">
    <property type="term" value="F:ATP binding"/>
    <property type="evidence" value="ECO:0007669"/>
    <property type="project" value="InterPro"/>
</dbReference>
<proteinExistence type="predicted"/>
<dbReference type="RefSeq" id="WP_193167183.1">
    <property type="nucleotide sequence ID" value="NZ_CP065217.1"/>
</dbReference>
<dbReference type="InterPro" id="IPR011527">
    <property type="entry name" value="ABC1_TM_dom"/>
</dbReference>
<dbReference type="InterPro" id="IPR036640">
    <property type="entry name" value="ABC1_TM_sf"/>
</dbReference>
<feature type="transmembrane region" description="Helical" evidence="5">
    <location>
        <begin position="21"/>
        <end position="45"/>
    </location>
</feature>
<evidence type="ECO:0000256" key="1">
    <source>
        <dbReference type="ARBA" id="ARBA00004651"/>
    </source>
</evidence>
<evidence type="ECO:0000259" key="6">
    <source>
        <dbReference type="PROSITE" id="PS50929"/>
    </source>
</evidence>
<dbReference type="PROSITE" id="PS50929">
    <property type="entry name" value="ABC_TM1F"/>
    <property type="match status" value="1"/>
</dbReference>
<evidence type="ECO:0000256" key="4">
    <source>
        <dbReference type="ARBA" id="ARBA00023136"/>
    </source>
</evidence>
<evidence type="ECO:0000256" key="3">
    <source>
        <dbReference type="ARBA" id="ARBA00022989"/>
    </source>
</evidence>
<organism evidence="7 8">
    <name type="scientific">Vibrio navarrensis</name>
    <dbReference type="NCBI Taxonomy" id="29495"/>
    <lineage>
        <taxon>Bacteria</taxon>
        <taxon>Pseudomonadati</taxon>
        <taxon>Pseudomonadota</taxon>
        <taxon>Gammaproteobacteria</taxon>
        <taxon>Vibrionales</taxon>
        <taxon>Vibrionaceae</taxon>
        <taxon>Vibrio</taxon>
    </lineage>
</organism>